<organism evidence="4 5">
    <name type="scientific">Leucobacter massiliensis</name>
    <dbReference type="NCBI Taxonomy" id="1686285"/>
    <lineage>
        <taxon>Bacteria</taxon>
        <taxon>Bacillati</taxon>
        <taxon>Actinomycetota</taxon>
        <taxon>Actinomycetes</taxon>
        <taxon>Micrococcales</taxon>
        <taxon>Microbacteriaceae</taxon>
        <taxon>Leucobacter</taxon>
    </lineage>
</organism>
<dbReference type="PANTHER" id="PTHR34385:SF1">
    <property type="entry name" value="PEPTIDOGLYCAN L-ALANYL-D-GLUTAMATE ENDOPEPTIDASE CWLK"/>
    <property type="match status" value="1"/>
</dbReference>
<feature type="compositionally biased region" description="Pro residues" evidence="1">
    <location>
        <begin position="45"/>
        <end position="61"/>
    </location>
</feature>
<feature type="region of interest" description="Disordered" evidence="1">
    <location>
        <begin position="23"/>
        <end position="68"/>
    </location>
</feature>
<keyword evidence="4" id="KW-0378">Hydrolase</keyword>
<evidence type="ECO:0000259" key="3">
    <source>
        <dbReference type="Pfam" id="PF02557"/>
    </source>
</evidence>
<proteinExistence type="predicted"/>
<gene>
    <name evidence="4" type="ORF">B4915_06220</name>
</gene>
<dbReference type="GO" id="GO:0006508">
    <property type="term" value="P:proteolysis"/>
    <property type="evidence" value="ECO:0007669"/>
    <property type="project" value="InterPro"/>
</dbReference>
<keyword evidence="5" id="KW-1185">Reference proteome</keyword>
<dbReference type="InterPro" id="IPR058193">
    <property type="entry name" value="VanY/YodJ_core_dom"/>
</dbReference>
<comment type="caution">
    <text evidence="4">The sequence shown here is derived from an EMBL/GenBank/DDBJ whole genome shotgun (WGS) entry which is preliminary data.</text>
</comment>
<evidence type="ECO:0000256" key="2">
    <source>
        <dbReference type="SAM" id="SignalP"/>
    </source>
</evidence>
<dbReference type="Gene3D" id="3.30.1380.10">
    <property type="match status" value="1"/>
</dbReference>
<dbReference type="RefSeq" id="WP_105804977.1">
    <property type="nucleotide sequence ID" value="NZ_MWZD01000016.1"/>
</dbReference>
<dbReference type="EMBL" id="MWZD01000016">
    <property type="protein sequence ID" value="PRI11431.1"/>
    <property type="molecule type" value="Genomic_DNA"/>
</dbReference>
<dbReference type="GO" id="GO:0004180">
    <property type="term" value="F:carboxypeptidase activity"/>
    <property type="evidence" value="ECO:0007669"/>
    <property type="project" value="UniProtKB-KW"/>
</dbReference>
<keyword evidence="4" id="KW-0121">Carboxypeptidase</keyword>
<dbReference type="PROSITE" id="PS51257">
    <property type="entry name" value="PROKAR_LIPOPROTEIN"/>
    <property type="match status" value="1"/>
</dbReference>
<reference evidence="4 5" key="1">
    <citation type="journal article" date="2017" name="New Microbes New Infect">
        <title>Genome sequence of 'Leucobacter massiliensis' sp. nov. isolated from human pharynx after travel to the 2014 Hajj.</title>
        <authorList>
            <person name="Leangapichart T."/>
            <person name="Gautret P."/>
            <person name="Nguyen T.T."/>
            <person name="Armstrong N."/>
            <person name="Rolain J.M."/>
        </authorList>
    </citation>
    <scope>NUCLEOTIDE SEQUENCE [LARGE SCALE GENOMIC DNA]</scope>
    <source>
        <strain evidence="4 5">122RC15</strain>
    </source>
</reference>
<keyword evidence="2" id="KW-0732">Signal</keyword>
<evidence type="ECO:0000313" key="5">
    <source>
        <dbReference type="Proteomes" id="UP000238650"/>
    </source>
</evidence>
<dbReference type="SUPFAM" id="SSF55166">
    <property type="entry name" value="Hedgehog/DD-peptidase"/>
    <property type="match status" value="1"/>
</dbReference>
<dbReference type="CDD" id="cd14852">
    <property type="entry name" value="LD-carboxypeptidase"/>
    <property type="match status" value="1"/>
</dbReference>
<dbReference type="OrthoDB" id="9792074at2"/>
<dbReference type="InterPro" id="IPR052179">
    <property type="entry name" value="DD-CPase-like"/>
</dbReference>
<dbReference type="InterPro" id="IPR003709">
    <property type="entry name" value="VanY-like_core_dom"/>
</dbReference>
<feature type="signal peptide" evidence="2">
    <location>
        <begin position="1"/>
        <end position="25"/>
    </location>
</feature>
<evidence type="ECO:0000313" key="4">
    <source>
        <dbReference type="EMBL" id="PRI11431.1"/>
    </source>
</evidence>
<feature type="compositionally biased region" description="Pro residues" evidence="1">
    <location>
        <begin position="27"/>
        <end position="37"/>
    </location>
</feature>
<dbReference type="Pfam" id="PF02557">
    <property type="entry name" value="VanY"/>
    <property type="match status" value="1"/>
</dbReference>
<feature type="chain" id="PRO_5015531549" evidence="2">
    <location>
        <begin position="26"/>
        <end position="264"/>
    </location>
</feature>
<name>A0A2S9QPB0_9MICO</name>
<protein>
    <submittedName>
        <fullName evidence="4">D-alanyl-D-alanine carboxypeptidase</fullName>
    </submittedName>
</protein>
<dbReference type="Proteomes" id="UP000238650">
    <property type="component" value="Unassembled WGS sequence"/>
</dbReference>
<feature type="domain" description="D-alanyl-D-alanine carboxypeptidase-like core" evidence="3">
    <location>
        <begin position="110"/>
        <end position="235"/>
    </location>
</feature>
<evidence type="ECO:0000256" key="1">
    <source>
        <dbReference type="SAM" id="MobiDB-lite"/>
    </source>
</evidence>
<keyword evidence="4" id="KW-0645">Protease</keyword>
<dbReference type="AlphaFoldDB" id="A0A2S9QPB0"/>
<sequence>MSRARTRVAAVLLAGALGLSLAACAPEPAPDPAPGATPPATSAPDPEPAPEPTPEPTPEPPAFDKTAHSIDDPMSIWVVSNKQRPLTPADFEPADLVPTEGVANLNGQPLREVAARAAEDFIAGAAGAGFQVQIISAYRSYGLQQELYSGYVARDGQAAADTYSARPGYSEHQTGLTVDLDDASGCALESCFGETPAGQWLAANAADYGFVVRYPEGKQEITGFMPEPWHFRYVGVELAQQMRSEGVTTLEEFFGLPAAPGYAS</sequence>
<dbReference type="InterPro" id="IPR009045">
    <property type="entry name" value="Zn_M74/Hedgehog-like"/>
</dbReference>
<accession>A0A2S9QPB0</accession>
<dbReference type="PANTHER" id="PTHR34385">
    <property type="entry name" value="D-ALANYL-D-ALANINE CARBOXYPEPTIDASE"/>
    <property type="match status" value="1"/>
</dbReference>